<comment type="subcellular location">
    <subcellularLocation>
        <location evidence="1">Cell membrane</location>
        <topology evidence="1">Multi-pass membrane protein</topology>
    </subcellularLocation>
</comment>
<evidence type="ECO:0000313" key="9">
    <source>
        <dbReference type="Proteomes" id="UP000242957"/>
    </source>
</evidence>
<dbReference type="GO" id="GO:0005886">
    <property type="term" value="C:plasma membrane"/>
    <property type="evidence" value="ECO:0007669"/>
    <property type="project" value="UniProtKB-SubCell"/>
</dbReference>
<feature type="domain" description="Cardiolipin synthase N-terminal" evidence="7">
    <location>
        <begin position="19"/>
        <end position="60"/>
    </location>
</feature>
<keyword evidence="2" id="KW-1003">Cell membrane</keyword>
<dbReference type="Pfam" id="PF13396">
    <property type="entry name" value="PLDc_N"/>
    <property type="match status" value="1"/>
</dbReference>
<evidence type="ECO:0000256" key="5">
    <source>
        <dbReference type="ARBA" id="ARBA00023136"/>
    </source>
</evidence>
<dbReference type="OrthoDB" id="7030203at2"/>
<evidence type="ECO:0000256" key="6">
    <source>
        <dbReference type="SAM" id="Phobius"/>
    </source>
</evidence>
<accession>A0A1H0ECN8</accession>
<proteinExistence type="predicted"/>
<feature type="transmembrane region" description="Helical" evidence="6">
    <location>
        <begin position="6"/>
        <end position="27"/>
    </location>
</feature>
<organism evidence="8 9">
    <name type="scientific">Pseudomonas jinjuensis</name>
    <dbReference type="NCBI Taxonomy" id="198616"/>
    <lineage>
        <taxon>Bacteria</taxon>
        <taxon>Pseudomonadati</taxon>
        <taxon>Pseudomonadota</taxon>
        <taxon>Gammaproteobacteria</taxon>
        <taxon>Pseudomonadales</taxon>
        <taxon>Pseudomonadaceae</taxon>
        <taxon>Pseudomonas</taxon>
    </lineage>
</organism>
<keyword evidence="4 6" id="KW-1133">Transmembrane helix</keyword>
<dbReference type="Proteomes" id="UP000242957">
    <property type="component" value="Unassembled WGS sequence"/>
</dbReference>
<gene>
    <name evidence="8" type="ORF">SAMN05216193_105123</name>
</gene>
<name>A0A1H0ECN8_9PSED</name>
<evidence type="ECO:0000256" key="1">
    <source>
        <dbReference type="ARBA" id="ARBA00004651"/>
    </source>
</evidence>
<evidence type="ECO:0000256" key="3">
    <source>
        <dbReference type="ARBA" id="ARBA00022692"/>
    </source>
</evidence>
<keyword evidence="5 6" id="KW-0472">Membrane</keyword>
<evidence type="ECO:0000259" key="7">
    <source>
        <dbReference type="Pfam" id="PF13396"/>
    </source>
</evidence>
<reference evidence="9" key="1">
    <citation type="submission" date="2016-10" db="EMBL/GenBank/DDBJ databases">
        <authorList>
            <person name="Varghese N."/>
            <person name="Submissions S."/>
        </authorList>
    </citation>
    <scope>NUCLEOTIDE SEQUENCE [LARGE SCALE GENOMIC DNA]</scope>
    <source>
        <strain evidence="9">JCM 21621</strain>
    </source>
</reference>
<evidence type="ECO:0000256" key="4">
    <source>
        <dbReference type="ARBA" id="ARBA00022989"/>
    </source>
</evidence>
<evidence type="ECO:0000256" key="2">
    <source>
        <dbReference type="ARBA" id="ARBA00022475"/>
    </source>
</evidence>
<evidence type="ECO:0000313" key="8">
    <source>
        <dbReference type="EMBL" id="SDN80101.1"/>
    </source>
</evidence>
<protein>
    <submittedName>
        <fullName evidence="8">Phospholipase_D-nuclease N-terminal</fullName>
    </submittedName>
</protein>
<dbReference type="InterPro" id="IPR027379">
    <property type="entry name" value="CLS_N"/>
</dbReference>
<keyword evidence="3 6" id="KW-0812">Transmembrane</keyword>
<dbReference type="AlphaFoldDB" id="A0A1H0ECN8"/>
<dbReference type="EMBL" id="FNIJ01000005">
    <property type="protein sequence ID" value="SDN80101.1"/>
    <property type="molecule type" value="Genomic_DNA"/>
</dbReference>
<keyword evidence="9" id="KW-1185">Reference proteome</keyword>
<sequence length="74" mass="7905">MTDLAIYFWIAVAGIIVLVDVWAIISVFRSDKSVGTKSLWALGISLFPVLGLICWGIAGPRGHGRGPSSPEHGK</sequence>
<feature type="transmembrane region" description="Helical" evidence="6">
    <location>
        <begin position="39"/>
        <end position="58"/>
    </location>
</feature>
<dbReference type="RefSeq" id="WP_084310615.1">
    <property type="nucleotide sequence ID" value="NZ_FNIJ01000005.1"/>
</dbReference>
<dbReference type="STRING" id="198616.SAMN05216193_105123"/>